<evidence type="ECO:0000313" key="3">
    <source>
        <dbReference type="Proteomes" id="UP000035067"/>
    </source>
</evidence>
<evidence type="ECO:0000259" key="1">
    <source>
        <dbReference type="Pfam" id="PF12762"/>
    </source>
</evidence>
<dbReference type="Pfam" id="PF12762">
    <property type="entry name" value="DDE_Tnp_IS1595"/>
    <property type="match status" value="1"/>
</dbReference>
<sequence length="59" mass="6779">MLKRGYQGIFHKISPEHLNRYVSEFAGRHNIRFLDTVEVMLGIVAGMVGKRLKYMELAG</sequence>
<evidence type="ECO:0000313" key="2">
    <source>
        <dbReference type="EMBL" id="KKZ10513.1"/>
    </source>
</evidence>
<dbReference type="EMBL" id="JXQG01000087">
    <property type="protein sequence ID" value="KKZ10513.1"/>
    <property type="molecule type" value="Genomic_DNA"/>
</dbReference>
<dbReference type="InterPro" id="IPR024445">
    <property type="entry name" value="Tnp_ISXO2-like"/>
</dbReference>
<dbReference type="AlphaFoldDB" id="A0A0G2J417"/>
<dbReference type="Proteomes" id="UP000035067">
    <property type="component" value="Unassembled WGS sequence"/>
</dbReference>
<gene>
    <name evidence="2" type="ORF">TE42_09965</name>
</gene>
<feature type="domain" description="ISXO2-like transposase" evidence="1">
    <location>
        <begin position="2"/>
        <end position="30"/>
    </location>
</feature>
<accession>A0A0G2J417</accession>
<name>A0A0G2J417_9SYNE</name>
<reference evidence="2 3" key="1">
    <citation type="submission" date="2015-01" db="EMBL/GenBank/DDBJ databases">
        <title>Lifestyle Evolution in Cyanobacterial Symbionts of Sponges.</title>
        <authorList>
            <person name="Burgsdorf I."/>
            <person name="Slaby B.M."/>
            <person name="Handley K.M."/>
            <person name="Haber M."/>
            <person name="Blom J."/>
            <person name="Marshall C.W."/>
            <person name="Gilbert J.A."/>
            <person name="Hentschel U."/>
            <person name="Steindler L."/>
        </authorList>
    </citation>
    <scope>NUCLEOTIDE SEQUENCE [LARGE SCALE GENOMIC DNA]</scope>
    <source>
        <strain evidence="2">SP3</strain>
    </source>
</reference>
<protein>
    <recommendedName>
        <fullName evidence="1">ISXO2-like transposase domain-containing protein</fullName>
    </recommendedName>
</protein>
<organism evidence="2 3">
    <name type="scientific">Candidatus Synechococcus spongiarum SP3</name>
    <dbReference type="NCBI Taxonomy" id="1604020"/>
    <lineage>
        <taxon>Bacteria</taxon>
        <taxon>Bacillati</taxon>
        <taxon>Cyanobacteriota</taxon>
        <taxon>Cyanophyceae</taxon>
        <taxon>Synechococcales</taxon>
        <taxon>Synechococcaceae</taxon>
        <taxon>Synechococcus</taxon>
    </lineage>
</organism>
<comment type="caution">
    <text evidence="2">The sequence shown here is derived from an EMBL/GenBank/DDBJ whole genome shotgun (WGS) entry which is preliminary data.</text>
</comment>
<dbReference type="PATRIC" id="fig|1604020.3.peg.2368"/>
<proteinExistence type="predicted"/>